<evidence type="ECO:0000256" key="1">
    <source>
        <dbReference type="SAM" id="MobiDB-lite"/>
    </source>
</evidence>
<feature type="compositionally biased region" description="Basic and acidic residues" evidence="1">
    <location>
        <begin position="79"/>
        <end position="105"/>
    </location>
</feature>
<dbReference type="PANTHER" id="PTHR34404:SF2">
    <property type="entry name" value="CONSERVED SERINE RICH PROTEIN"/>
    <property type="match status" value="1"/>
</dbReference>
<dbReference type="NCBIfam" id="TIGR02605">
    <property type="entry name" value="CxxC_CxxC_SSSS"/>
    <property type="match status" value="1"/>
</dbReference>
<dbReference type="Pfam" id="PF09723">
    <property type="entry name" value="Zn_ribbon_8"/>
    <property type="match status" value="1"/>
</dbReference>
<gene>
    <name evidence="3" type="ORF">METZ01_LOCUS170937</name>
</gene>
<dbReference type="InterPro" id="IPR013429">
    <property type="entry name" value="Regulatory_FmdB_Zinc_ribbon"/>
</dbReference>
<accession>A0A382BYF0</accession>
<sequence>VPRYDYECQSCQTIFEVKQGFNDEPVANCPSCHGAARRKFRVVPIIYKGTGFYTTDYARSSVKANGTAGDSTEPSKTTNTDKQDSKPETSKDSKPETSKDSKPDSKPSAPPS</sequence>
<organism evidence="3">
    <name type="scientific">marine metagenome</name>
    <dbReference type="NCBI Taxonomy" id="408172"/>
    <lineage>
        <taxon>unclassified sequences</taxon>
        <taxon>metagenomes</taxon>
        <taxon>ecological metagenomes</taxon>
    </lineage>
</organism>
<feature type="region of interest" description="Disordered" evidence="1">
    <location>
        <begin position="59"/>
        <end position="112"/>
    </location>
</feature>
<feature type="non-terminal residue" evidence="3">
    <location>
        <position position="1"/>
    </location>
</feature>
<feature type="compositionally biased region" description="Polar residues" evidence="1">
    <location>
        <begin position="62"/>
        <end position="78"/>
    </location>
</feature>
<evidence type="ECO:0000259" key="2">
    <source>
        <dbReference type="SMART" id="SM00834"/>
    </source>
</evidence>
<evidence type="ECO:0000313" key="3">
    <source>
        <dbReference type="EMBL" id="SVB18083.1"/>
    </source>
</evidence>
<dbReference type="PANTHER" id="PTHR34404">
    <property type="entry name" value="REGULATORY PROTEIN, FMDB FAMILY"/>
    <property type="match status" value="1"/>
</dbReference>
<reference evidence="3" key="1">
    <citation type="submission" date="2018-05" db="EMBL/GenBank/DDBJ databases">
        <authorList>
            <person name="Lanie J.A."/>
            <person name="Ng W.-L."/>
            <person name="Kazmierczak K.M."/>
            <person name="Andrzejewski T.M."/>
            <person name="Davidsen T.M."/>
            <person name="Wayne K.J."/>
            <person name="Tettelin H."/>
            <person name="Glass J.I."/>
            <person name="Rusch D."/>
            <person name="Podicherti R."/>
            <person name="Tsui H.-C.T."/>
            <person name="Winkler M.E."/>
        </authorList>
    </citation>
    <scope>NUCLEOTIDE SEQUENCE</scope>
</reference>
<protein>
    <recommendedName>
        <fullName evidence="2">Putative regulatory protein FmdB zinc ribbon domain-containing protein</fullName>
    </recommendedName>
</protein>
<dbReference type="EMBL" id="UINC01031670">
    <property type="protein sequence ID" value="SVB18083.1"/>
    <property type="molecule type" value="Genomic_DNA"/>
</dbReference>
<dbReference type="AlphaFoldDB" id="A0A382BYF0"/>
<proteinExistence type="predicted"/>
<feature type="domain" description="Putative regulatory protein FmdB zinc ribbon" evidence="2">
    <location>
        <begin position="2"/>
        <end position="41"/>
    </location>
</feature>
<name>A0A382BYF0_9ZZZZ</name>
<dbReference type="SMART" id="SM00834">
    <property type="entry name" value="CxxC_CXXC_SSSS"/>
    <property type="match status" value="1"/>
</dbReference>